<name>A0ABV7L4S9_9PROT</name>
<comment type="caution">
    <text evidence="1">The sequence shown here is derived from an EMBL/GenBank/DDBJ whole genome shotgun (WGS) entry which is preliminary data.</text>
</comment>
<dbReference type="RefSeq" id="WP_379903887.1">
    <property type="nucleotide sequence ID" value="NZ_JBHRTR010000034.1"/>
</dbReference>
<evidence type="ECO:0000313" key="1">
    <source>
        <dbReference type="EMBL" id="MFC3229564.1"/>
    </source>
</evidence>
<reference evidence="2" key="1">
    <citation type="journal article" date="2019" name="Int. J. Syst. Evol. Microbiol.">
        <title>The Global Catalogue of Microorganisms (GCM) 10K type strain sequencing project: providing services to taxonomists for standard genome sequencing and annotation.</title>
        <authorList>
            <consortium name="The Broad Institute Genomics Platform"/>
            <consortium name="The Broad Institute Genome Sequencing Center for Infectious Disease"/>
            <person name="Wu L."/>
            <person name="Ma J."/>
        </authorList>
    </citation>
    <scope>NUCLEOTIDE SEQUENCE [LARGE SCALE GENOMIC DNA]</scope>
    <source>
        <strain evidence="2">KCTC 42964</strain>
    </source>
</reference>
<dbReference type="Proteomes" id="UP001595528">
    <property type="component" value="Unassembled WGS sequence"/>
</dbReference>
<evidence type="ECO:0000313" key="2">
    <source>
        <dbReference type="Proteomes" id="UP001595528"/>
    </source>
</evidence>
<sequence>MSGDEEPDISRLFGSDTAAEAEIDLRGMEMIEALEKLGQGIASLPAATVRVLIDPASPTSGETLFQPVGRYLLEARRDGEVLAMSPLQAADGEGRPLAGFLIHLPRSGPPLH</sequence>
<organism evidence="1 2">
    <name type="scientific">Marinibaculum pumilum</name>
    <dbReference type="NCBI Taxonomy" id="1766165"/>
    <lineage>
        <taxon>Bacteria</taxon>
        <taxon>Pseudomonadati</taxon>
        <taxon>Pseudomonadota</taxon>
        <taxon>Alphaproteobacteria</taxon>
        <taxon>Rhodospirillales</taxon>
        <taxon>Rhodospirillaceae</taxon>
        <taxon>Marinibaculum</taxon>
    </lineage>
</organism>
<protein>
    <submittedName>
        <fullName evidence="1">Uncharacterized protein</fullName>
    </submittedName>
</protein>
<dbReference type="EMBL" id="JBHRTR010000034">
    <property type="protein sequence ID" value="MFC3229564.1"/>
    <property type="molecule type" value="Genomic_DNA"/>
</dbReference>
<proteinExistence type="predicted"/>
<accession>A0ABV7L4S9</accession>
<gene>
    <name evidence="1" type="ORF">ACFOGJ_20115</name>
</gene>
<keyword evidence="2" id="KW-1185">Reference proteome</keyword>